<gene>
    <name evidence="2" type="ORF">GTP41_19790</name>
</gene>
<protein>
    <submittedName>
        <fullName evidence="2">DUF4214 domain-containing protein</fullName>
    </submittedName>
</protein>
<evidence type="ECO:0000313" key="3">
    <source>
        <dbReference type="Proteomes" id="UP000448575"/>
    </source>
</evidence>
<dbReference type="EMBL" id="WWCJ01000016">
    <property type="protein sequence ID" value="MYN04339.1"/>
    <property type="molecule type" value="Genomic_DNA"/>
</dbReference>
<dbReference type="SUPFAM" id="SSF51120">
    <property type="entry name" value="beta-Roll"/>
    <property type="match status" value="1"/>
</dbReference>
<dbReference type="GO" id="GO:0005509">
    <property type="term" value="F:calcium ion binding"/>
    <property type="evidence" value="ECO:0007669"/>
    <property type="project" value="InterPro"/>
</dbReference>
<dbReference type="PROSITE" id="PS00330">
    <property type="entry name" value="HEMOLYSIN_CALCIUM"/>
    <property type="match status" value="2"/>
</dbReference>
<dbReference type="InterPro" id="IPR018511">
    <property type="entry name" value="Hemolysin-typ_Ca-bd_CS"/>
</dbReference>
<sequence>MSYTTIPYFTKLTQYEMAYAPRLSMLAYNAHNYENAVQYTANYAGAAGAAVFSFKGIAGAMYSLSSTSYKDPDVLLVFDDRGNAIAEDDLSGGWGYDHVTFVAPYTGTYYVDASWWQGAGAGQQAVTLGIYEDLSTLTGNNIDGSIKGEDINGTAGDDNIFGYEGRDSLLGGRGSDYLDGGTGLDEAYYNGKRSEYSVRVDGDRIIVTDLMGNDGKDLLSNIERIDFSDIDVAFDVNGAAGQAYRLYQAAFNRAPDLEGLGYWINALDSGYSLLNAAAGFINSNEFRNVYGTNPDNADILLRLYQNVLHRAPDSDGFRYWLDVLDNNKAPLSSVLVGFSESEENYAALVGSMQNGIEFKAWV</sequence>
<dbReference type="InterPro" id="IPR038255">
    <property type="entry name" value="PBS_linker_sf"/>
</dbReference>
<dbReference type="InterPro" id="IPR011049">
    <property type="entry name" value="Serralysin-like_metalloprot_C"/>
</dbReference>
<dbReference type="Gene3D" id="2.60.120.380">
    <property type="match status" value="1"/>
</dbReference>
<dbReference type="Pfam" id="PF00353">
    <property type="entry name" value="HemolysinCabind"/>
    <property type="match status" value="1"/>
</dbReference>
<dbReference type="RefSeq" id="WP_161027304.1">
    <property type="nucleotide sequence ID" value="NZ_WWCJ01000016.1"/>
</dbReference>
<organism evidence="2 3">
    <name type="scientific">Pseudoduganella guangdongensis</name>
    <dbReference type="NCBI Taxonomy" id="2692179"/>
    <lineage>
        <taxon>Bacteria</taxon>
        <taxon>Pseudomonadati</taxon>
        <taxon>Pseudomonadota</taxon>
        <taxon>Betaproteobacteria</taxon>
        <taxon>Burkholderiales</taxon>
        <taxon>Oxalobacteraceae</taxon>
        <taxon>Telluria group</taxon>
        <taxon>Pseudoduganella</taxon>
    </lineage>
</organism>
<proteinExistence type="predicted"/>
<name>A0A6N9HLV5_9BURK</name>
<dbReference type="Proteomes" id="UP000448575">
    <property type="component" value="Unassembled WGS sequence"/>
</dbReference>
<evidence type="ECO:0000313" key="2">
    <source>
        <dbReference type="EMBL" id="MYN04339.1"/>
    </source>
</evidence>
<comment type="caution">
    <text evidence="2">The sequence shown here is derived from an EMBL/GenBank/DDBJ whole genome shotgun (WGS) entry which is preliminary data.</text>
</comment>
<dbReference type="InterPro" id="IPR025282">
    <property type="entry name" value="DUF4214"/>
</dbReference>
<accession>A0A6N9HLV5</accession>
<feature type="domain" description="DUF4214" evidence="1">
    <location>
        <begin position="277"/>
        <end position="346"/>
    </location>
</feature>
<dbReference type="InterPro" id="IPR001343">
    <property type="entry name" value="Hemolysn_Ca-bd"/>
</dbReference>
<dbReference type="PRINTS" id="PR00313">
    <property type="entry name" value="CABNDNGRPT"/>
</dbReference>
<reference evidence="2 3" key="1">
    <citation type="submission" date="2019-12" db="EMBL/GenBank/DDBJ databases">
        <title>Novel species isolated from a subtropical stream in China.</title>
        <authorList>
            <person name="Lu H."/>
        </authorList>
    </citation>
    <scope>NUCLEOTIDE SEQUENCE [LARGE SCALE GENOMIC DNA]</scope>
    <source>
        <strain evidence="2 3">DS3</strain>
    </source>
</reference>
<evidence type="ECO:0000259" key="1">
    <source>
        <dbReference type="Pfam" id="PF13946"/>
    </source>
</evidence>
<keyword evidence="3" id="KW-1185">Reference proteome</keyword>
<dbReference type="Pfam" id="PF13946">
    <property type="entry name" value="DUF4214"/>
    <property type="match status" value="1"/>
</dbReference>
<dbReference type="Gene3D" id="1.10.3130.20">
    <property type="entry name" value="Phycobilisome linker domain"/>
    <property type="match status" value="1"/>
</dbReference>
<dbReference type="AlphaFoldDB" id="A0A6N9HLV5"/>